<organism evidence="2 3">
    <name type="scientific">Humisphaera borealis</name>
    <dbReference type="NCBI Taxonomy" id="2807512"/>
    <lineage>
        <taxon>Bacteria</taxon>
        <taxon>Pseudomonadati</taxon>
        <taxon>Planctomycetota</taxon>
        <taxon>Phycisphaerae</taxon>
        <taxon>Tepidisphaerales</taxon>
        <taxon>Tepidisphaeraceae</taxon>
        <taxon>Humisphaera</taxon>
    </lineage>
</organism>
<dbReference type="InterPro" id="IPR029032">
    <property type="entry name" value="AhpD-like"/>
</dbReference>
<evidence type="ECO:0000313" key="3">
    <source>
        <dbReference type="Proteomes" id="UP000593765"/>
    </source>
</evidence>
<protein>
    <submittedName>
        <fullName evidence="2">Carboxymuconolactone decarboxylase family protein</fullName>
    </submittedName>
</protein>
<dbReference type="InterPro" id="IPR004675">
    <property type="entry name" value="AhpD_core"/>
</dbReference>
<dbReference type="Proteomes" id="UP000593765">
    <property type="component" value="Chromosome"/>
</dbReference>
<reference evidence="2 3" key="1">
    <citation type="submission" date="2020-10" db="EMBL/GenBank/DDBJ databases">
        <title>Wide distribution of Phycisphaera-like planctomycetes from WD2101 soil group in peatlands and genome analysis of the first cultivated representative.</title>
        <authorList>
            <person name="Dedysh S.N."/>
            <person name="Beletsky A.V."/>
            <person name="Ivanova A."/>
            <person name="Kulichevskaya I.S."/>
            <person name="Suzina N.E."/>
            <person name="Philippov D.A."/>
            <person name="Rakitin A.L."/>
            <person name="Mardanov A.V."/>
            <person name="Ravin N.V."/>
        </authorList>
    </citation>
    <scope>NUCLEOTIDE SEQUENCE [LARGE SCALE GENOMIC DNA]</scope>
    <source>
        <strain evidence="2 3">M1803</strain>
    </source>
</reference>
<dbReference type="RefSeq" id="WP_206292239.1">
    <property type="nucleotide sequence ID" value="NZ_CP063458.1"/>
</dbReference>
<evidence type="ECO:0000259" key="1">
    <source>
        <dbReference type="Pfam" id="PF02627"/>
    </source>
</evidence>
<dbReference type="Gene3D" id="1.20.1290.10">
    <property type="entry name" value="AhpD-like"/>
    <property type="match status" value="1"/>
</dbReference>
<dbReference type="KEGG" id="hbs:IPV69_23870"/>
<dbReference type="Pfam" id="PF02627">
    <property type="entry name" value="CMD"/>
    <property type="match status" value="1"/>
</dbReference>
<gene>
    <name evidence="2" type="ORF">IPV69_23870</name>
</gene>
<proteinExistence type="predicted"/>
<dbReference type="PANTHER" id="PTHR33930:SF2">
    <property type="entry name" value="BLR3452 PROTEIN"/>
    <property type="match status" value="1"/>
</dbReference>
<dbReference type="PANTHER" id="PTHR33930">
    <property type="entry name" value="ALKYL HYDROPEROXIDE REDUCTASE AHPD"/>
    <property type="match status" value="1"/>
</dbReference>
<feature type="domain" description="Carboxymuconolactone decarboxylase-like" evidence="1">
    <location>
        <begin position="24"/>
        <end position="106"/>
    </location>
</feature>
<dbReference type="EMBL" id="CP063458">
    <property type="protein sequence ID" value="QOV89214.1"/>
    <property type="molecule type" value="Genomic_DNA"/>
</dbReference>
<dbReference type="GO" id="GO:0051920">
    <property type="term" value="F:peroxiredoxin activity"/>
    <property type="evidence" value="ECO:0007669"/>
    <property type="project" value="InterPro"/>
</dbReference>
<dbReference type="SUPFAM" id="SSF69118">
    <property type="entry name" value="AhpD-like"/>
    <property type="match status" value="1"/>
</dbReference>
<dbReference type="AlphaFoldDB" id="A0A7M2WV72"/>
<evidence type="ECO:0000313" key="2">
    <source>
        <dbReference type="EMBL" id="QOV89214.1"/>
    </source>
</evidence>
<sequence length="122" mass="12884">MNTNAQSYYENNARATRPVREAMPELIKGFGGLHQAAMKPGALSTAQKELIALAIGLAVRCENCIYSHVQAALKHGATREQILEAAGVAVMMQGGPTYTYLARVTEALDALNPQPAAEGSAA</sequence>
<dbReference type="NCBIfam" id="TIGR00778">
    <property type="entry name" value="ahpD_dom"/>
    <property type="match status" value="1"/>
</dbReference>
<accession>A0A7M2WV72</accession>
<keyword evidence="3" id="KW-1185">Reference proteome</keyword>
<dbReference type="InterPro" id="IPR003779">
    <property type="entry name" value="CMD-like"/>
</dbReference>
<name>A0A7M2WV72_9BACT</name>